<feature type="transmembrane region" description="Helical" evidence="1">
    <location>
        <begin position="44"/>
        <end position="65"/>
    </location>
</feature>
<keyword evidence="1" id="KW-0472">Membrane</keyword>
<dbReference type="EMBL" id="JACOPK010000003">
    <property type="protein sequence ID" value="MBC5695257.1"/>
    <property type="molecule type" value="Genomic_DNA"/>
</dbReference>
<keyword evidence="1" id="KW-1133">Transmembrane helix</keyword>
<keyword evidence="3" id="KW-1185">Reference proteome</keyword>
<evidence type="ECO:0000313" key="2">
    <source>
        <dbReference type="EMBL" id="MBC5695257.1"/>
    </source>
</evidence>
<feature type="transmembrane region" description="Helical" evidence="1">
    <location>
        <begin position="77"/>
        <end position="95"/>
    </location>
</feature>
<sequence>MKNYLENVDREALRARAEQMLHYADEARGTASRWTNHAVDKARGFSILDFAVFETCLLSLGLWLGTCFSKCFKKLRTLFFVAFAASWLYMLWRIFFDEEE</sequence>
<protein>
    <submittedName>
        <fullName evidence="2">Uncharacterized protein</fullName>
    </submittedName>
</protein>
<comment type="caution">
    <text evidence="2">The sequence shown here is derived from an EMBL/GenBank/DDBJ whole genome shotgun (WGS) entry which is preliminary data.</text>
</comment>
<accession>A0ABR7GLR9</accession>
<proteinExistence type="predicted"/>
<evidence type="ECO:0000313" key="3">
    <source>
        <dbReference type="Proteomes" id="UP000641741"/>
    </source>
</evidence>
<dbReference type="Proteomes" id="UP000641741">
    <property type="component" value="Unassembled WGS sequence"/>
</dbReference>
<evidence type="ECO:0000256" key="1">
    <source>
        <dbReference type="SAM" id="Phobius"/>
    </source>
</evidence>
<gene>
    <name evidence="2" type="ORF">H8S02_04765</name>
</gene>
<keyword evidence="1" id="KW-0812">Transmembrane</keyword>
<organism evidence="2 3">
    <name type="scientific">Agathobaculum hominis</name>
    <dbReference type="NCBI Taxonomy" id="2763014"/>
    <lineage>
        <taxon>Bacteria</taxon>
        <taxon>Bacillati</taxon>
        <taxon>Bacillota</taxon>
        <taxon>Clostridia</taxon>
        <taxon>Eubacteriales</taxon>
        <taxon>Butyricicoccaceae</taxon>
        <taxon>Agathobaculum</taxon>
    </lineage>
</organism>
<name>A0ABR7GLR9_9FIRM</name>
<reference evidence="2 3" key="1">
    <citation type="submission" date="2020-08" db="EMBL/GenBank/DDBJ databases">
        <title>Genome public.</title>
        <authorList>
            <person name="Liu C."/>
            <person name="Sun Q."/>
        </authorList>
    </citation>
    <scope>NUCLEOTIDE SEQUENCE [LARGE SCALE GENOMIC DNA]</scope>
    <source>
        <strain evidence="2 3">M2</strain>
    </source>
</reference>
<dbReference type="RefSeq" id="WP_186969531.1">
    <property type="nucleotide sequence ID" value="NZ_JACOPK010000003.1"/>
</dbReference>